<feature type="domain" description="DUF4397" evidence="1">
    <location>
        <begin position="19"/>
        <end position="132"/>
    </location>
</feature>
<name>A0ABS6ECC5_9CLOT</name>
<dbReference type="Pfam" id="PF14344">
    <property type="entry name" value="DUF4397"/>
    <property type="match status" value="1"/>
</dbReference>
<proteinExistence type="predicted"/>
<comment type="caution">
    <text evidence="2">The sequence shown here is derived from an EMBL/GenBank/DDBJ whole genome shotgun (WGS) entry which is preliminary data.</text>
</comment>
<evidence type="ECO:0000259" key="1">
    <source>
        <dbReference type="Pfam" id="PF14344"/>
    </source>
</evidence>
<dbReference type="Proteomes" id="UP000726170">
    <property type="component" value="Unassembled WGS sequence"/>
</dbReference>
<organism evidence="2 3">
    <name type="scientific">Clostridium mobile</name>
    <dbReference type="NCBI Taxonomy" id="2841512"/>
    <lineage>
        <taxon>Bacteria</taxon>
        <taxon>Bacillati</taxon>
        <taxon>Bacillota</taxon>
        <taxon>Clostridia</taxon>
        <taxon>Eubacteriales</taxon>
        <taxon>Clostridiaceae</taxon>
        <taxon>Clostridium</taxon>
    </lineage>
</organism>
<accession>A0ABS6ECC5</accession>
<dbReference type="EMBL" id="JAHLQF010000001">
    <property type="protein sequence ID" value="MBU5482841.1"/>
    <property type="molecule type" value="Genomic_DNA"/>
</dbReference>
<dbReference type="RefSeq" id="WP_216437256.1">
    <property type="nucleotide sequence ID" value="NZ_JAHLQF010000001.1"/>
</dbReference>
<sequence>MFNCPYFTPNNFRSLEETSYIRIFHASPNAPAVDVYLNDRLVARNLKYRDFTEYLKVTPNNYNVKVYPTGNSTTPIINTSLSVGKNQILTAAAIGLLDNISIKVIEDPPVPIEQGSVMLRVAHLSPDAPRINASLANGNIKFDNVDYMEVTNYQKISPGLYTMEAEAADTGDLVLIVPNILLRSDKFYTIYIIGLASGTPSLQVVIPLDGNSYIKF</sequence>
<reference evidence="2 3" key="1">
    <citation type="submission" date="2021-06" db="EMBL/GenBank/DDBJ databases">
        <authorList>
            <person name="Sun Q."/>
            <person name="Li D."/>
        </authorList>
    </citation>
    <scope>NUCLEOTIDE SEQUENCE [LARGE SCALE GENOMIC DNA]</scope>
    <source>
        <strain evidence="2 3">MSJ-11</strain>
    </source>
</reference>
<keyword evidence="3" id="KW-1185">Reference proteome</keyword>
<evidence type="ECO:0000313" key="2">
    <source>
        <dbReference type="EMBL" id="MBU5482841.1"/>
    </source>
</evidence>
<protein>
    <submittedName>
        <fullName evidence="2">DUF4397 domain-containing protein</fullName>
    </submittedName>
</protein>
<gene>
    <name evidence="2" type="ORF">KQI86_00800</name>
</gene>
<dbReference type="InterPro" id="IPR025510">
    <property type="entry name" value="DUF4397"/>
</dbReference>
<evidence type="ECO:0000313" key="3">
    <source>
        <dbReference type="Proteomes" id="UP000726170"/>
    </source>
</evidence>